<accession>A0A8J2JKE3</accession>
<keyword evidence="7" id="KW-0325">Glycoprotein</keyword>
<comment type="caution">
    <text evidence="9">The sequence shown here is derived from an EMBL/GenBank/DDBJ whole genome shotgun (WGS) entry which is preliminary data.</text>
</comment>
<name>A0A8J2JKE3_9HEXA</name>
<evidence type="ECO:0000313" key="10">
    <source>
        <dbReference type="Proteomes" id="UP000708208"/>
    </source>
</evidence>
<evidence type="ECO:0000256" key="6">
    <source>
        <dbReference type="ARBA" id="ARBA00023170"/>
    </source>
</evidence>
<evidence type="ECO:0000256" key="5">
    <source>
        <dbReference type="ARBA" id="ARBA00023136"/>
    </source>
</evidence>
<keyword evidence="10" id="KW-1185">Reference proteome</keyword>
<protein>
    <submittedName>
        <fullName evidence="9">Uncharacterized protein</fullName>
    </submittedName>
</protein>
<proteinExistence type="predicted"/>
<dbReference type="GO" id="GO:0005886">
    <property type="term" value="C:plasma membrane"/>
    <property type="evidence" value="ECO:0007669"/>
    <property type="project" value="UniProtKB-SubCell"/>
</dbReference>
<keyword evidence="2" id="KW-1003">Cell membrane</keyword>
<organism evidence="9 10">
    <name type="scientific">Allacma fusca</name>
    <dbReference type="NCBI Taxonomy" id="39272"/>
    <lineage>
        <taxon>Eukaryota</taxon>
        <taxon>Metazoa</taxon>
        <taxon>Ecdysozoa</taxon>
        <taxon>Arthropoda</taxon>
        <taxon>Hexapoda</taxon>
        <taxon>Collembola</taxon>
        <taxon>Symphypleona</taxon>
        <taxon>Sminthuridae</taxon>
        <taxon>Allacma</taxon>
    </lineage>
</organism>
<evidence type="ECO:0000256" key="3">
    <source>
        <dbReference type="ARBA" id="ARBA00022692"/>
    </source>
</evidence>
<evidence type="ECO:0000313" key="9">
    <source>
        <dbReference type="EMBL" id="CAG7722016.1"/>
    </source>
</evidence>
<keyword evidence="3 8" id="KW-0812">Transmembrane</keyword>
<keyword evidence="6" id="KW-0675">Receptor</keyword>
<comment type="subcellular location">
    <subcellularLocation>
        <location evidence="1">Cell membrane</location>
        <topology evidence="1">Multi-pass membrane protein</topology>
    </subcellularLocation>
</comment>
<evidence type="ECO:0000256" key="4">
    <source>
        <dbReference type="ARBA" id="ARBA00022989"/>
    </source>
</evidence>
<evidence type="ECO:0000256" key="1">
    <source>
        <dbReference type="ARBA" id="ARBA00004651"/>
    </source>
</evidence>
<sequence length="435" mass="49357">MVVTSTIELYGIIDSVAVVQFASKINDSCNTTIDINTTELLRIAIRRNDFYGLVFNAVAENDTYYESEVSVQAFDNGTIYFPSGSSFNILLDLMMMLNFTHEPILGTGWTEEENDTTMTGLGLQVFEHEADICISTSPMEVYMSKYITFLQPVMTEESFVFFRQPSVTAARNIFMMPFDPVLWYSIFSVWSLIMFCACVVALPKPGVIGHVGTCRMYSRLRPRRECFHWYDAYIWTVGIACQQGWFGSPIQISLRILFFSGLITNLVIFSYYTAAFVAAISAPIIPIRIFNDLDRFHYVIFANPSNLGFISSFADTGRMKEIVAVSEKVFHTDDDAVSKIMTPNSKFAVIIGLDGFYSVGLGTYNDTELCKIDRLQGGSAARVKDAMFIRKRSPYKEMMGYITTRLIERGLANRLLYRFPHPICFENTCILHCFI</sequence>
<dbReference type="AlphaFoldDB" id="A0A8J2JKE3"/>
<reference evidence="9" key="1">
    <citation type="submission" date="2021-06" db="EMBL/GenBank/DDBJ databases">
        <authorList>
            <person name="Hodson N. C."/>
            <person name="Mongue J. A."/>
            <person name="Jaron S. K."/>
        </authorList>
    </citation>
    <scope>NUCLEOTIDE SEQUENCE</scope>
</reference>
<dbReference type="PANTHER" id="PTHR42643">
    <property type="entry name" value="IONOTROPIC RECEPTOR 20A-RELATED"/>
    <property type="match status" value="1"/>
</dbReference>
<evidence type="ECO:0000256" key="7">
    <source>
        <dbReference type="ARBA" id="ARBA00023180"/>
    </source>
</evidence>
<dbReference type="InterPro" id="IPR052192">
    <property type="entry name" value="Insect_Ionotropic_Sensory_Rcpt"/>
</dbReference>
<dbReference type="PANTHER" id="PTHR42643:SF32">
    <property type="entry name" value="IONOTROPIC RECEPTOR 31A, ISOFORM C-RELATED"/>
    <property type="match status" value="1"/>
</dbReference>
<dbReference type="Proteomes" id="UP000708208">
    <property type="component" value="Unassembled WGS sequence"/>
</dbReference>
<feature type="transmembrane region" description="Helical" evidence="8">
    <location>
        <begin position="256"/>
        <end position="285"/>
    </location>
</feature>
<evidence type="ECO:0000256" key="8">
    <source>
        <dbReference type="SAM" id="Phobius"/>
    </source>
</evidence>
<evidence type="ECO:0000256" key="2">
    <source>
        <dbReference type="ARBA" id="ARBA00022475"/>
    </source>
</evidence>
<gene>
    <name evidence="9" type="ORF">AFUS01_LOCUS11193</name>
</gene>
<dbReference type="EMBL" id="CAJVCH010085390">
    <property type="protein sequence ID" value="CAG7722016.1"/>
    <property type="molecule type" value="Genomic_DNA"/>
</dbReference>
<keyword evidence="4 8" id="KW-1133">Transmembrane helix</keyword>
<dbReference type="OrthoDB" id="6117597at2759"/>
<feature type="transmembrane region" description="Helical" evidence="8">
    <location>
        <begin position="181"/>
        <end position="202"/>
    </location>
</feature>
<keyword evidence="5 8" id="KW-0472">Membrane</keyword>